<evidence type="ECO:0000313" key="8">
    <source>
        <dbReference type="Proteomes" id="UP000230069"/>
    </source>
</evidence>
<dbReference type="Proteomes" id="UP000230069">
    <property type="component" value="Unassembled WGS sequence"/>
</dbReference>
<comment type="subcellular location">
    <subcellularLocation>
        <location evidence="1">Nucleus</location>
    </subcellularLocation>
</comment>
<dbReference type="Gene3D" id="3.60.15.10">
    <property type="entry name" value="Ribonuclease Z/Hydroxyacylglutathione hydrolase-like"/>
    <property type="match status" value="1"/>
</dbReference>
<dbReference type="GO" id="GO:0005634">
    <property type="term" value="C:nucleus"/>
    <property type="evidence" value="ECO:0007669"/>
    <property type="project" value="UniProtKB-SubCell"/>
</dbReference>
<evidence type="ECO:0000256" key="1">
    <source>
        <dbReference type="ARBA" id="ARBA00004123"/>
    </source>
</evidence>
<dbReference type="AlphaFoldDB" id="A0A2G5DE13"/>
<evidence type="ECO:0000259" key="6">
    <source>
        <dbReference type="Pfam" id="PF07522"/>
    </source>
</evidence>
<gene>
    <name evidence="7" type="ORF">AQUCO_02200286v1</name>
</gene>
<protein>
    <recommendedName>
        <fullName evidence="6">DNA repair metallo-beta-lactamase domain-containing protein</fullName>
    </recommendedName>
</protein>
<dbReference type="PANTHER" id="PTHR23240">
    <property type="entry name" value="DNA CROSS-LINK REPAIR PROTEIN PSO2/SNM1-RELATED"/>
    <property type="match status" value="1"/>
</dbReference>
<reference evidence="7 8" key="1">
    <citation type="submission" date="2017-09" db="EMBL/GenBank/DDBJ databases">
        <title>WGS assembly of Aquilegia coerulea Goldsmith.</title>
        <authorList>
            <person name="Hodges S."/>
            <person name="Kramer E."/>
            <person name="Nordborg M."/>
            <person name="Tomkins J."/>
            <person name="Borevitz J."/>
            <person name="Derieg N."/>
            <person name="Yan J."/>
            <person name="Mihaltcheva S."/>
            <person name="Hayes R.D."/>
            <person name="Rokhsar D."/>
        </authorList>
    </citation>
    <scope>NUCLEOTIDE SEQUENCE [LARGE SCALE GENOMIC DNA]</scope>
    <source>
        <strain evidence="8">cv. Goldsmith</strain>
    </source>
</reference>
<evidence type="ECO:0000256" key="3">
    <source>
        <dbReference type="ARBA" id="ARBA00022763"/>
    </source>
</evidence>
<sequence>MPKGLPFSVDTFSPISNRKKHHFLTHAHKDHSVGISTHSFFPIYSTQITKTLILQQFPQLDSSLFVGIEIGETVVIDDLDGTFSVTAFDANHCPGAVMFLFEGNFGNILHTGDCRLTPECLQNLPEKYIGRKGKKPKYCLDYVFLDCTFGKSFIMIPSKHSAIQQVINCIWKHPEAPMVYMTCDLLAQDELLVEVSRTFGSKVYVDRVNNAECYQALTLTAPEILSEDARSRFQVFEGFVNFYERARTKLTEARANFQPEPLFIRPSAQWYVYDEDSKTGSQRKQMPVRAKKDSFGVWHVCFSSHSSKEELEWALQLLQPKRVVSTTPSCRAMELNYVKKHCLHKEVTSDDPLWKLMEIGVEEGSSSPQVSTFSEICRIQIPIKVMNKRNLSESVRKLYRSMNVLVPRPLPSLVKLMNSNKRAKRSFQF</sequence>
<evidence type="ECO:0000256" key="4">
    <source>
        <dbReference type="ARBA" id="ARBA00023204"/>
    </source>
</evidence>
<dbReference type="FunCoup" id="A0A2G5DE13">
    <property type="interactions" value="3"/>
</dbReference>
<keyword evidence="8" id="KW-1185">Reference proteome</keyword>
<dbReference type="GO" id="GO:0035312">
    <property type="term" value="F:5'-3' DNA exonuclease activity"/>
    <property type="evidence" value="ECO:0007669"/>
    <property type="project" value="TreeGrafter"/>
</dbReference>
<keyword evidence="4" id="KW-0234">DNA repair</keyword>
<dbReference type="FunFam" id="3.60.15.10:FF:000039">
    <property type="entry name" value="DNA repair metallo-beta-lactamase family protein"/>
    <property type="match status" value="1"/>
</dbReference>
<dbReference type="OrthoDB" id="262529at2759"/>
<evidence type="ECO:0000256" key="2">
    <source>
        <dbReference type="ARBA" id="ARBA00010304"/>
    </source>
</evidence>
<evidence type="ECO:0000256" key="5">
    <source>
        <dbReference type="ARBA" id="ARBA00023242"/>
    </source>
</evidence>
<name>A0A2G5DE13_AQUCA</name>
<dbReference type="GO" id="GO:0003684">
    <property type="term" value="F:damaged DNA binding"/>
    <property type="evidence" value="ECO:0007669"/>
    <property type="project" value="TreeGrafter"/>
</dbReference>
<keyword evidence="3" id="KW-0227">DNA damage</keyword>
<dbReference type="GO" id="GO:0036297">
    <property type="term" value="P:interstrand cross-link repair"/>
    <property type="evidence" value="ECO:0007669"/>
    <property type="project" value="TreeGrafter"/>
</dbReference>
<dbReference type="FunFam" id="3.40.50.12650:FF:000005">
    <property type="entry name" value="DNA repair metallo-beta-lactamase family protein"/>
    <property type="match status" value="1"/>
</dbReference>
<dbReference type="PANTHER" id="PTHR23240:SF31">
    <property type="entry name" value="DNA REPAIR METALLO-BETA-LACTAMASE FAMILY PROTEIN"/>
    <property type="match status" value="1"/>
</dbReference>
<dbReference type="InterPro" id="IPR011084">
    <property type="entry name" value="DRMBL"/>
</dbReference>
<feature type="domain" description="DNA repair metallo-beta-lactamase" evidence="6">
    <location>
        <begin position="222"/>
        <end position="330"/>
    </location>
</feature>
<dbReference type="EMBL" id="KZ305039">
    <property type="protein sequence ID" value="PIA41746.1"/>
    <property type="molecule type" value="Genomic_DNA"/>
</dbReference>
<comment type="similarity">
    <text evidence="2">Belongs to the DNA repair metallo-beta-lactamase (DRMBL) family.</text>
</comment>
<accession>A0A2G5DE13</accession>
<dbReference type="STRING" id="218851.A0A2G5DE13"/>
<dbReference type="GO" id="GO:0006303">
    <property type="term" value="P:double-strand break repair via nonhomologous end joining"/>
    <property type="evidence" value="ECO:0007669"/>
    <property type="project" value="TreeGrafter"/>
</dbReference>
<keyword evidence="5" id="KW-0539">Nucleus</keyword>
<proteinExistence type="inferred from homology"/>
<organism evidence="7 8">
    <name type="scientific">Aquilegia coerulea</name>
    <name type="common">Rocky mountain columbine</name>
    <dbReference type="NCBI Taxonomy" id="218851"/>
    <lineage>
        <taxon>Eukaryota</taxon>
        <taxon>Viridiplantae</taxon>
        <taxon>Streptophyta</taxon>
        <taxon>Embryophyta</taxon>
        <taxon>Tracheophyta</taxon>
        <taxon>Spermatophyta</taxon>
        <taxon>Magnoliopsida</taxon>
        <taxon>Ranunculales</taxon>
        <taxon>Ranunculaceae</taxon>
        <taxon>Thalictroideae</taxon>
        <taxon>Aquilegia</taxon>
    </lineage>
</organism>
<evidence type="ECO:0000313" key="7">
    <source>
        <dbReference type="EMBL" id="PIA41746.1"/>
    </source>
</evidence>
<dbReference type="InterPro" id="IPR036866">
    <property type="entry name" value="RibonucZ/Hydroxyglut_hydro"/>
</dbReference>
<dbReference type="SUPFAM" id="SSF56281">
    <property type="entry name" value="Metallo-hydrolase/oxidoreductase"/>
    <property type="match status" value="1"/>
</dbReference>
<dbReference type="Pfam" id="PF07522">
    <property type="entry name" value="DRMBL"/>
    <property type="match status" value="1"/>
</dbReference>
<dbReference type="Gene3D" id="3.40.50.12650">
    <property type="match status" value="1"/>
</dbReference>
<dbReference type="InParanoid" id="A0A2G5DE13"/>